<dbReference type="EMBL" id="AQHZ01000022">
    <property type="protein sequence ID" value="ENO17921.1"/>
    <property type="molecule type" value="Genomic_DNA"/>
</dbReference>
<keyword evidence="2" id="KW-1185">Reference proteome</keyword>
<dbReference type="AlphaFoldDB" id="N6X2D5"/>
<dbReference type="OrthoDB" id="4350157at2"/>
<proteinExistence type="predicted"/>
<reference evidence="1 2" key="1">
    <citation type="submission" date="2013-03" db="EMBL/GenBank/DDBJ databases">
        <title>Reference genome for the Human Microbiome Project.</title>
        <authorList>
            <person name="Aqrawi P."/>
            <person name="Ayvaz T."/>
            <person name="Bess C."/>
            <person name="Blankenburg K."/>
            <person name="Coyle M."/>
            <person name="Deng J."/>
            <person name="Forbes L."/>
            <person name="Fowler G."/>
            <person name="Francisco L."/>
            <person name="Fu Q."/>
            <person name="Gibbs R."/>
            <person name="Gross S."/>
            <person name="Gubbala S."/>
            <person name="Hale W."/>
            <person name="Hemphill L."/>
            <person name="Highlander S."/>
            <person name="Hirani K."/>
            <person name="Jackson L."/>
            <person name="Jakkamsetti A."/>
            <person name="Javaid M."/>
            <person name="Jayaseelan J.C."/>
            <person name="Jiang H."/>
            <person name="Joshi V."/>
            <person name="Korchina V."/>
            <person name="Kovar C."/>
            <person name="Lara F."/>
            <person name="Lee S."/>
            <person name="Liu Y."/>
            <person name="Mata R."/>
            <person name="Mathew T."/>
            <person name="Munidasa M."/>
            <person name="Muzny D."/>
            <person name="Nazareth L."/>
            <person name="Ngo R."/>
            <person name="Nguyen L."/>
            <person name="Nguyen N."/>
            <person name="Okwuonu G."/>
            <person name="Ongeri F."/>
            <person name="Palculict T."/>
            <person name="Patil S."/>
            <person name="Petrosino J."/>
            <person name="Pham C."/>
            <person name="Pham P."/>
            <person name="Pu L.-L."/>
            <person name="Qin X."/>
            <person name="Qu J."/>
            <person name="Reid J."/>
            <person name="Ross M."/>
            <person name="Ruth R."/>
            <person name="Saada N."/>
            <person name="San Lucas F."/>
            <person name="Santibanez J."/>
            <person name="Shang Y."/>
            <person name="Simmons D."/>
            <person name="Song X.-Z."/>
            <person name="Tang L.-Y."/>
            <person name="Thornton R."/>
            <person name="Warren J."/>
            <person name="Weissenberger G."/>
            <person name="Wilczek-Boney K."/>
            <person name="Worley K."/>
            <person name="Youmans B."/>
            <person name="Zhang J."/>
            <person name="Zhang L."/>
            <person name="Zhao Z."/>
            <person name="Zhou C."/>
            <person name="Zhu D."/>
            <person name="Zhu Y."/>
        </authorList>
    </citation>
    <scope>NUCLEOTIDE SEQUENCE [LARGE SCALE GENOMIC DNA]</scope>
    <source>
        <strain evidence="1 2">F0333</strain>
    </source>
</reference>
<dbReference type="eggNOG" id="ENOG5032TBA">
    <property type="taxonomic scope" value="Bacteria"/>
</dbReference>
<comment type="caution">
    <text evidence="1">The sequence shown here is derived from an EMBL/GenBank/DDBJ whole genome shotgun (WGS) entry which is preliminary data.</text>
</comment>
<dbReference type="InterPro" id="IPR021522">
    <property type="entry name" value="MctB"/>
</dbReference>
<sequence length="303" mass="30456">MLNFRYHLVSLIAVFAALAIGVVLGAGPLQSRLADSLRSTKASTNEVDAQALTQVTRIAHTDAQGLISLADERLKGTLTGTKVALVSLPGANAEDSTMVSERLQAAGAEVVGSAALTSNWESSAMAKYRETLATPLAAHLPSLPSDASSEAVIGYAIVAALTSTGPETALVQEILTDDSTPILSINTDPAGSATAIVVVGARDSSQSQDADQSAGSIASPRAWSGLARALPSAPKSGVIIGDAHDSTSMVASIREAGDPVTTIDSPGTALGAVSAAAALKDASASARAFGSEPSAQSLMPTLP</sequence>
<name>N6X2D5_9ACTO</name>
<evidence type="ECO:0008006" key="3">
    <source>
        <dbReference type="Google" id="ProtNLM"/>
    </source>
</evidence>
<dbReference type="Pfam" id="PF11382">
    <property type="entry name" value="MctB"/>
    <property type="match status" value="1"/>
</dbReference>
<dbReference type="PATRIC" id="fig|888050.3.peg.1263"/>
<evidence type="ECO:0000313" key="1">
    <source>
        <dbReference type="EMBL" id="ENO17921.1"/>
    </source>
</evidence>
<dbReference type="Proteomes" id="UP000013015">
    <property type="component" value="Unassembled WGS sequence"/>
</dbReference>
<dbReference type="STRING" id="888050.HMPREF9004_1325"/>
<protein>
    <recommendedName>
        <fullName evidence="3">Copper transporter</fullName>
    </recommendedName>
</protein>
<dbReference type="GO" id="GO:0016020">
    <property type="term" value="C:membrane"/>
    <property type="evidence" value="ECO:0007669"/>
    <property type="project" value="InterPro"/>
</dbReference>
<dbReference type="GO" id="GO:0055070">
    <property type="term" value="P:copper ion homeostasis"/>
    <property type="evidence" value="ECO:0007669"/>
    <property type="project" value="InterPro"/>
</dbReference>
<dbReference type="HOGENOM" id="CLU_072020_0_1_11"/>
<gene>
    <name evidence="1" type="ORF">HMPREF9004_1325</name>
</gene>
<accession>N6X2D5</accession>
<dbReference type="RefSeq" id="WP_005963558.1">
    <property type="nucleotide sequence ID" value="NZ_CP040505.1"/>
</dbReference>
<evidence type="ECO:0000313" key="2">
    <source>
        <dbReference type="Proteomes" id="UP000013015"/>
    </source>
</evidence>
<organism evidence="1 2">
    <name type="scientific">Schaalia cardiffensis F0333</name>
    <dbReference type="NCBI Taxonomy" id="888050"/>
    <lineage>
        <taxon>Bacteria</taxon>
        <taxon>Bacillati</taxon>
        <taxon>Actinomycetota</taxon>
        <taxon>Actinomycetes</taxon>
        <taxon>Actinomycetales</taxon>
        <taxon>Actinomycetaceae</taxon>
        <taxon>Schaalia</taxon>
    </lineage>
</organism>